<evidence type="ECO:0000256" key="1">
    <source>
        <dbReference type="ARBA" id="ARBA00022679"/>
    </source>
</evidence>
<feature type="domain" description="Reverse transcriptase RNase H-like" evidence="8">
    <location>
        <begin position="228"/>
        <end position="315"/>
    </location>
</feature>
<keyword evidence="6" id="KW-0695">RNA-directed DNA polymerase</keyword>
<dbReference type="CDD" id="cd09274">
    <property type="entry name" value="RNase_HI_RT_Ty3"/>
    <property type="match status" value="1"/>
</dbReference>
<keyword evidence="5" id="KW-0378">Hydrolase</keyword>
<reference evidence="10" key="1">
    <citation type="journal article" date="2019" name="Plant Biotechnol. J.">
        <title>Genome sequencing of the Australian wild diploid species Gossypium australe highlights disease resistance and delayed gland morphogenesis.</title>
        <authorList>
            <person name="Cai Y."/>
            <person name="Cai X."/>
            <person name="Wang Q."/>
            <person name="Wang P."/>
            <person name="Zhang Y."/>
            <person name="Cai C."/>
            <person name="Xu Y."/>
            <person name="Wang K."/>
            <person name="Zhou Z."/>
            <person name="Wang C."/>
            <person name="Geng S."/>
            <person name="Li B."/>
            <person name="Dong Q."/>
            <person name="Hou Y."/>
            <person name="Wang H."/>
            <person name="Ai P."/>
            <person name="Liu Z."/>
            <person name="Yi F."/>
            <person name="Sun M."/>
            <person name="An G."/>
            <person name="Cheng J."/>
            <person name="Zhang Y."/>
            <person name="Shi Q."/>
            <person name="Xie Y."/>
            <person name="Shi X."/>
            <person name="Chang Y."/>
            <person name="Huang F."/>
            <person name="Chen Y."/>
            <person name="Hong S."/>
            <person name="Mi L."/>
            <person name="Sun Q."/>
            <person name="Zhang L."/>
            <person name="Zhou B."/>
            <person name="Peng R."/>
            <person name="Zhang X."/>
            <person name="Liu F."/>
        </authorList>
    </citation>
    <scope>NUCLEOTIDE SEQUENCE [LARGE SCALE GENOMIC DNA]</scope>
    <source>
        <strain evidence="10">cv. PA1801</strain>
    </source>
</reference>
<evidence type="ECO:0000259" key="7">
    <source>
        <dbReference type="Pfam" id="PF00078"/>
    </source>
</evidence>
<evidence type="ECO:0000256" key="5">
    <source>
        <dbReference type="ARBA" id="ARBA00022801"/>
    </source>
</evidence>
<dbReference type="Pfam" id="PF00078">
    <property type="entry name" value="RVT_1"/>
    <property type="match status" value="1"/>
</dbReference>
<dbReference type="PANTHER" id="PTHR35046:SF9">
    <property type="entry name" value="RNA-DIRECTED DNA POLYMERASE"/>
    <property type="match status" value="1"/>
</dbReference>
<evidence type="ECO:0000313" key="9">
    <source>
        <dbReference type="EMBL" id="KAA3480635.1"/>
    </source>
</evidence>
<keyword evidence="2" id="KW-0548">Nucleotidyltransferase</keyword>
<comment type="caution">
    <text evidence="9">The sequence shown here is derived from an EMBL/GenBank/DDBJ whole genome shotgun (WGS) entry which is preliminary data.</text>
</comment>
<keyword evidence="1" id="KW-0808">Transferase</keyword>
<feature type="domain" description="Reverse transcriptase" evidence="7">
    <location>
        <begin position="10"/>
        <end position="141"/>
    </location>
</feature>
<evidence type="ECO:0000259" key="8">
    <source>
        <dbReference type="Pfam" id="PF17917"/>
    </source>
</evidence>
<accession>A0A5B6WHS5</accession>
<sequence length="331" mass="38763">MCRSYFISSKDGTWRICIDCCTVNKITIKYRYPIPQLDNMIDELHGSSTFTKIDLKNGYHQILIQEGDEWIIAFKTKNSLYEWLVMSFGLTSAPSTFMRLMNHGLQVFIGRFCVVYFDDILIYNKCLEEHVNHLKLVLEVLCCREFKRNQSRRRKGPRNQGLTNTHERKSFNGLASFYHRFVKDFSSMATPLTEIIKKIVGFKWEEAQGKAFNFLKLINMSLLTLPAFAKTFEIKCDASGIDIGAIFMQEARPIAYFSEKLGGATLNYHTYDKKIYALTWQHYLWPKEFVIHTDHESLKHLKNHHKLNKRHARHEGLLFQENKLCIPRSSV</sequence>
<name>A0A5B6WHS5_9ROSI</name>
<dbReference type="InterPro" id="IPR000477">
    <property type="entry name" value="RT_dom"/>
</dbReference>
<protein>
    <submittedName>
        <fullName evidence="9">Transposon Ty3-G Gag-Pol polyprotein</fullName>
    </submittedName>
</protein>
<gene>
    <name evidence="9" type="ORF">EPI10_021054</name>
</gene>
<dbReference type="EMBL" id="SMMG02000003">
    <property type="protein sequence ID" value="KAA3480635.1"/>
    <property type="molecule type" value="Genomic_DNA"/>
</dbReference>
<dbReference type="InterPro" id="IPR043128">
    <property type="entry name" value="Rev_trsase/Diguanyl_cyclase"/>
</dbReference>
<keyword evidence="4" id="KW-0255">Endonuclease</keyword>
<evidence type="ECO:0000256" key="6">
    <source>
        <dbReference type="ARBA" id="ARBA00022918"/>
    </source>
</evidence>
<evidence type="ECO:0000256" key="2">
    <source>
        <dbReference type="ARBA" id="ARBA00022695"/>
    </source>
</evidence>
<dbReference type="Pfam" id="PF17917">
    <property type="entry name" value="RT_RNaseH"/>
    <property type="match status" value="1"/>
</dbReference>
<dbReference type="InterPro" id="IPR041373">
    <property type="entry name" value="RT_RNaseH"/>
</dbReference>
<dbReference type="OrthoDB" id="1712270at2759"/>
<keyword evidence="10" id="KW-1185">Reference proteome</keyword>
<dbReference type="GO" id="GO:0003964">
    <property type="term" value="F:RNA-directed DNA polymerase activity"/>
    <property type="evidence" value="ECO:0007669"/>
    <property type="project" value="UniProtKB-KW"/>
</dbReference>
<dbReference type="PANTHER" id="PTHR35046">
    <property type="entry name" value="ZINC KNUCKLE (CCHC-TYPE) FAMILY PROTEIN"/>
    <property type="match status" value="1"/>
</dbReference>
<proteinExistence type="predicted"/>
<evidence type="ECO:0000313" key="10">
    <source>
        <dbReference type="Proteomes" id="UP000325315"/>
    </source>
</evidence>
<dbReference type="Gene3D" id="3.10.10.10">
    <property type="entry name" value="HIV Type 1 Reverse Transcriptase, subunit A, domain 1"/>
    <property type="match status" value="1"/>
</dbReference>
<organism evidence="9 10">
    <name type="scientific">Gossypium australe</name>
    <dbReference type="NCBI Taxonomy" id="47621"/>
    <lineage>
        <taxon>Eukaryota</taxon>
        <taxon>Viridiplantae</taxon>
        <taxon>Streptophyta</taxon>
        <taxon>Embryophyta</taxon>
        <taxon>Tracheophyta</taxon>
        <taxon>Spermatophyta</taxon>
        <taxon>Magnoliopsida</taxon>
        <taxon>eudicotyledons</taxon>
        <taxon>Gunneridae</taxon>
        <taxon>Pentapetalae</taxon>
        <taxon>rosids</taxon>
        <taxon>malvids</taxon>
        <taxon>Malvales</taxon>
        <taxon>Malvaceae</taxon>
        <taxon>Malvoideae</taxon>
        <taxon>Gossypium</taxon>
    </lineage>
</organism>
<dbReference type="GO" id="GO:0016787">
    <property type="term" value="F:hydrolase activity"/>
    <property type="evidence" value="ECO:0007669"/>
    <property type="project" value="UniProtKB-KW"/>
</dbReference>
<dbReference type="CDD" id="cd01647">
    <property type="entry name" value="RT_LTR"/>
    <property type="match status" value="1"/>
</dbReference>
<dbReference type="SUPFAM" id="SSF56672">
    <property type="entry name" value="DNA/RNA polymerases"/>
    <property type="match status" value="1"/>
</dbReference>
<dbReference type="AlphaFoldDB" id="A0A5B6WHS5"/>
<dbReference type="Proteomes" id="UP000325315">
    <property type="component" value="Unassembled WGS sequence"/>
</dbReference>
<dbReference type="Gene3D" id="3.30.70.270">
    <property type="match status" value="2"/>
</dbReference>
<evidence type="ECO:0000256" key="4">
    <source>
        <dbReference type="ARBA" id="ARBA00022759"/>
    </source>
</evidence>
<evidence type="ECO:0000256" key="3">
    <source>
        <dbReference type="ARBA" id="ARBA00022722"/>
    </source>
</evidence>
<dbReference type="GO" id="GO:0004519">
    <property type="term" value="F:endonuclease activity"/>
    <property type="evidence" value="ECO:0007669"/>
    <property type="project" value="UniProtKB-KW"/>
</dbReference>
<dbReference type="InterPro" id="IPR043502">
    <property type="entry name" value="DNA/RNA_pol_sf"/>
</dbReference>
<keyword evidence="3" id="KW-0540">Nuclease</keyword>